<keyword evidence="2" id="KW-0378">Hydrolase</keyword>
<dbReference type="EMBL" id="BKCJ010009823">
    <property type="protein sequence ID" value="GEU88781.1"/>
    <property type="molecule type" value="Genomic_DNA"/>
</dbReference>
<reference evidence="2" key="1">
    <citation type="journal article" date="2019" name="Sci. Rep.">
        <title>Draft genome of Tanacetum cinerariifolium, the natural source of mosquito coil.</title>
        <authorList>
            <person name="Yamashiro T."/>
            <person name="Shiraishi A."/>
            <person name="Satake H."/>
            <person name="Nakayama K."/>
        </authorList>
    </citation>
    <scope>NUCLEOTIDE SEQUENCE</scope>
</reference>
<feature type="chain" id="PRO_5027042809" evidence="1">
    <location>
        <begin position="27"/>
        <end position="519"/>
    </location>
</feature>
<keyword evidence="1" id="KW-0732">Signal</keyword>
<dbReference type="GO" id="GO:0016787">
    <property type="term" value="F:hydrolase activity"/>
    <property type="evidence" value="ECO:0007669"/>
    <property type="project" value="UniProtKB-KW"/>
</dbReference>
<evidence type="ECO:0000313" key="2">
    <source>
        <dbReference type="EMBL" id="GEU88781.1"/>
    </source>
</evidence>
<organism evidence="2">
    <name type="scientific">Tanacetum cinerariifolium</name>
    <name type="common">Dalmatian daisy</name>
    <name type="synonym">Chrysanthemum cinerariifolium</name>
    <dbReference type="NCBI Taxonomy" id="118510"/>
    <lineage>
        <taxon>Eukaryota</taxon>
        <taxon>Viridiplantae</taxon>
        <taxon>Streptophyta</taxon>
        <taxon>Embryophyta</taxon>
        <taxon>Tracheophyta</taxon>
        <taxon>Spermatophyta</taxon>
        <taxon>Magnoliopsida</taxon>
        <taxon>eudicotyledons</taxon>
        <taxon>Gunneridae</taxon>
        <taxon>Pentapetalae</taxon>
        <taxon>asterids</taxon>
        <taxon>campanulids</taxon>
        <taxon>Asterales</taxon>
        <taxon>Asteraceae</taxon>
        <taxon>Asteroideae</taxon>
        <taxon>Anthemideae</taxon>
        <taxon>Anthemidinae</taxon>
        <taxon>Tanacetum</taxon>
    </lineage>
</organism>
<proteinExistence type="predicted"/>
<evidence type="ECO:0000256" key="1">
    <source>
        <dbReference type="SAM" id="SignalP"/>
    </source>
</evidence>
<dbReference type="AlphaFoldDB" id="A0A6L2NQV9"/>
<protein>
    <submittedName>
        <fullName evidence="2">SGNH hydrolase-type esterase domain-containing protein</fullName>
    </submittedName>
</protein>
<gene>
    <name evidence="2" type="ORF">Tci_060759</name>
</gene>
<sequence length="519" mass="61034">MFHNNILVVMNAGLLMMLTNLPICYDDDDDEERSDFLNDNIISGLPSFSAITPDEPVLSTEELDNSLSMGDEHLDTISATESDEFIKSGVETLIPIPSESEGIPEHMCDVPSQDNSLPLDVSKDQIEDFSESNKEFSLIDDDSFSIDNIDYVKENPKKDKIRSKPDKNGKLDRINEIIIKEYLAMKDKKMAKQIMDSSLGKLWYLADEDDERLSSIEDDLFAYELGVLEDSYIPSIEQPYDKLKHDDLNIYEPQQCYDEYKRMFAEAVIPIDNRLVKLIDITFEQWLDLKFSDHKKVDKEIMERVVATWLIQSYKKQFKEYMKIKRRLEVNGINIDVECDPTNVEFSKWLASKFNNHKIMDWYIKNELWLYWKSDDDEEVLTYDEFFDFKEENLLEDNEITKIFRIEANIFEFETPDEALKKLYWMDHGDMRIGKERTFALGINNGNDAIHANQEWFDDHKLMKDDDDDDIEDLDDYLISQDAPYYVDEEEEGFKERKSKLLRIPYEKPPTFNFESSRS</sequence>
<name>A0A6L2NQV9_TANCI</name>
<accession>A0A6L2NQV9</accession>
<feature type="signal peptide" evidence="1">
    <location>
        <begin position="1"/>
        <end position="26"/>
    </location>
</feature>
<comment type="caution">
    <text evidence="2">The sequence shown here is derived from an EMBL/GenBank/DDBJ whole genome shotgun (WGS) entry which is preliminary data.</text>
</comment>